<evidence type="ECO:0000256" key="2">
    <source>
        <dbReference type="ARBA" id="ARBA00022747"/>
    </source>
</evidence>
<dbReference type="EMBL" id="JAGIOP010000002">
    <property type="protein sequence ID" value="MBP2456187.1"/>
    <property type="molecule type" value="Genomic_DNA"/>
</dbReference>
<evidence type="ECO:0000259" key="5">
    <source>
        <dbReference type="Pfam" id="PF01420"/>
    </source>
</evidence>
<accession>A0ABS5A340</accession>
<dbReference type="InterPro" id="IPR044946">
    <property type="entry name" value="Restrct_endonuc_typeI_TRD_sf"/>
</dbReference>
<dbReference type="EMBL" id="JAGIOP010000001">
    <property type="protein sequence ID" value="MBP2451919.1"/>
    <property type="molecule type" value="Genomic_DNA"/>
</dbReference>
<proteinExistence type="inferred from homology"/>
<gene>
    <name evidence="6" type="ORF">JOF57_001804</name>
    <name evidence="7" type="ORF">JOF57_006100</name>
</gene>
<sequence>MLDAAKNVGVPKPYLGNRAVQWGRIDVSVGGIVPMTRSDLQRYRLRDGDLLVCEGGDVGRGAIWRNELPECYYQKALHRLRAKRGYDARLMLAFLEYWSSIGAFSDFVTQTSIAHLPREKFVLMPLPLPLETEQRRIGDALQEADDLIAALERLIAKKQAIKQGMMQQLLTGRTRLPGFNGPLRSGVLGDIADVIMGQSPAGASYNRDGAGVPLINGPTEFTDRHPTVKQWTTDPVRFCEPEDILICVRGSSTGRMNTADRPYCIGRGIAAVRAKGRNDQNYIRYALDAVVTELLKLQSGSTFPSIDSRVIRGGRVRVPEPAEQHSIGEALWDVDEQLAALHVRLDKMRDIKAGMMQQLLTGRTRLLVEATS</sequence>
<comment type="caution">
    <text evidence="7">The sequence shown here is derived from an EMBL/GenBank/DDBJ whole genome shotgun (WGS) entry which is preliminary data.</text>
</comment>
<dbReference type="InterPro" id="IPR052021">
    <property type="entry name" value="Type-I_RS_S_subunit"/>
</dbReference>
<dbReference type="Proteomes" id="UP000694460">
    <property type="component" value="Unassembled WGS sequence"/>
</dbReference>
<evidence type="ECO:0000313" key="6">
    <source>
        <dbReference type="EMBL" id="MBP2451919.1"/>
    </source>
</evidence>
<evidence type="ECO:0000256" key="3">
    <source>
        <dbReference type="ARBA" id="ARBA00023125"/>
    </source>
</evidence>
<reference evidence="7 8" key="1">
    <citation type="submission" date="2021-03" db="EMBL/GenBank/DDBJ databases">
        <title>Sequencing the genomes of 1000 actinobacteria strains.</title>
        <authorList>
            <person name="Klenk H.-P."/>
        </authorList>
    </citation>
    <scope>NUCLEOTIDE SEQUENCE [LARGE SCALE GENOMIC DNA]</scope>
    <source>
        <strain evidence="7 8">DSM 46713</strain>
    </source>
</reference>
<feature type="domain" description="Type I restriction modification DNA specificity" evidence="5">
    <location>
        <begin position="188"/>
        <end position="338"/>
    </location>
</feature>
<dbReference type="PANTHER" id="PTHR30408">
    <property type="entry name" value="TYPE-1 RESTRICTION ENZYME ECOKI SPECIFICITY PROTEIN"/>
    <property type="match status" value="1"/>
</dbReference>
<keyword evidence="8" id="KW-1185">Reference proteome</keyword>
<dbReference type="Pfam" id="PF01420">
    <property type="entry name" value="Methylase_S"/>
    <property type="match status" value="1"/>
</dbReference>
<dbReference type="Gene3D" id="3.90.220.20">
    <property type="entry name" value="DNA methylase specificity domains"/>
    <property type="match status" value="2"/>
</dbReference>
<comment type="similarity">
    <text evidence="1">Belongs to the type-I restriction system S methylase family.</text>
</comment>
<dbReference type="RefSeq" id="WP_234937754.1">
    <property type="nucleotide sequence ID" value="NZ_JAGIOP010000001.1"/>
</dbReference>
<feature type="coiled-coil region" evidence="4">
    <location>
        <begin position="130"/>
        <end position="161"/>
    </location>
</feature>
<dbReference type="EC" id="3.1.21.3" evidence="7"/>
<keyword evidence="3" id="KW-0238">DNA-binding</keyword>
<dbReference type="InterPro" id="IPR000055">
    <property type="entry name" value="Restrct_endonuc_typeI_TRD"/>
</dbReference>
<organism evidence="7 8">
    <name type="scientific">Mycolicibacterium lutetiense</name>
    <dbReference type="NCBI Taxonomy" id="1641992"/>
    <lineage>
        <taxon>Bacteria</taxon>
        <taxon>Bacillati</taxon>
        <taxon>Actinomycetota</taxon>
        <taxon>Actinomycetes</taxon>
        <taxon>Mycobacteriales</taxon>
        <taxon>Mycobacteriaceae</taxon>
        <taxon>Mycolicibacterium</taxon>
    </lineage>
</organism>
<dbReference type="SUPFAM" id="SSF116734">
    <property type="entry name" value="DNA methylase specificity domain"/>
    <property type="match status" value="2"/>
</dbReference>
<keyword evidence="4" id="KW-0175">Coiled coil</keyword>
<evidence type="ECO:0000313" key="8">
    <source>
        <dbReference type="Proteomes" id="UP000694460"/>
    </source>
</evidence>
<evidence type="ECO:0000313" key="7">
    <source>
        <dbReference type="EMBL" id="MBP2456187.1"/>
    </source>
</evidence>
<dbReference type="PANTHER" id="PTHR30408:SF13">
    <property type="entry name" value="TYPE I RESTRICTION ENZYME HINDI SPECIFICITY SUBUNIT"/>
    <property type="match status" value="1"/>
</dbReference>
<evidence type="ECO:0000256" key="1">
    <source>
        <dbReference type="ARBA" id="ARBA00010923"/>
    </source>
</evidence>
<name>A0ABS5A340_9MYCO</name>
<dbReference type="GO" id="GO:0009035">
    <property type="term" value="F:type I site-specific deoxyribonuclease activity"/>
    <property type="evidence" value="ECO:0007669"/>
    <property type="project" value="UniProtKB-EC"/>
</dbReference>
<keyword evidence="2" id="KW-0680">Restriction system</keyword>
<keyword evidence="7" id="KW-0378">Hydrolase</keyword>
<evidence type="ECO:0000256" key="4">
    <source>
        <dbReference type="SAM" id="Coils"/>
    </source>
</evidence>
<protein>
    <submittedName>
        <fullName evidence="7">Type I restriction enzyme S subunit</fullName>
        <ecNumber evidence="7">3.1.21.3</ecNumber>
    </submittedName>
</protein>
<dbReference type="CDD" id="cd17496">
    <property type="entry name" value="RMtype1_S_BliBORF2384P-TRD1-CR1_like"/>
    <property type="match status" value="1"/>
</dbReference>